<dbReference type="RefSeq" id="WP_166179015.1">
    <property type="nucleotide sequence ID" value="NZ_CP045119.1"/>
</dbReference>
<name>A0A6G8QDQ3_9ACTN</name>
<keyword evidence="1" id="KW-0732">Signal</keyword>
<dbReference type="KEGG" id="rub:GBA63_19745"/>
<proteinExistence type="predicted"/>
<feature type="signal peptide" evidence="1">
    <location>
        <begin position="1"/>
        <end position="20"/>
    </location>
</feature>
<feature type="chain" id="PRO_5026248018" description="LemA family protein" evidence="1">
    <location>
        <begin position="21"/>
        <end position="178"/>
    </location>
</feature>
<reference evidence="2 3" key="1">
    <citation type="submission" date="2019-10" db="EMBL/GenBank/DDBJ databases">
        <title>Rubrobacter sp nov SCSIO 52090 isolated from a deep-sea sediment in the South China Sea.</title>
        <authorList>
            <person name="Chen R.W."/>
        </authorList>
    </citation>
    <scope>NUCLEOTIDE SEQUENCE [LARGE SCALE GENOMIC DNA]</scope>
    <source>
        <strain evidence="2 3">SCSIO 52909</strain>
    </source>
</reference>
<evidence type="ECO:0000313" key="2">
    <source>
        <dbReference type="EMBL" id="QIN84634.1"/>
    </source>
</evidence>
<keyword evidence="3" id="KW-1185">Reference proteome</keyword>
<dbReference type="EMBL" id="CP045119">
    <property type="protein sequence ID" value="QIN84634.1"/>
    <property type="molecule type" value="Genomic_DNA"/>
</dbReference>
<sequence>MSAAVVASVLALAGVLATVAANQFLARQDRLRKDFAEALAAVERYAELPYRILRRQASDAETRGRLSEAIHEVQQDLLFHRSWVRVQDARVADAYDALVGAARREAGQAMTQAWRTDPIASDEGMPLGVGLTFPEMERRREEYIEVVRWHLQWLPARWARTRLVPWILDLPRKSRGAG</sequence>
<evidence type="ECO:0000313" key="3">
    <source>
        <dbReference type="Proteomes" id="UP000501452"/>
    </source>
</evidence>
<organism evidence="2 3">
    <name type="scientific">Rubrobacter tropicus</name>
    <dbReference type="NCBI Taxonomy" id="2653851"/>
    <lineage>
        <taxon>Bacteria</taxon>
        <taxon>Bacillati</taxon>
        <taxon>Actinomycetota</taxon>
        <taxon>Rubrobacteria</taxon>
        <taxon>Rubrobacterales</taxon>
        <taxon>Rubrobacteraceae</taxon>
        <taxon>Rubrobacter</taxon>
    </lineage>
</organism>
<evidence type="ECO:0000256" key="1">
    <source>
        <dbReference type="SAM" id="SignalP"/>
    </source>
</evidence>
<gene>
    <name evidence="2" type="ORF">GBA63_19745</name>
</gene>
<accession>A0A6G8QDQ3</accession>
<dbReference type="Proteomes" id="UP000501452">
    <property type="component" value="Chromosome"/>
</dbReference>
<dbReference type="AlphaFoldDB" id="A0A6G8QDQ3"/>
<evidence type="ECO:0008006" key="4">
    <source>
        <dbReference type="Google" id="ProtNLM"/>
    </source>
</evidence>
<protein>
    <recommendedName>
        <fullName evidence="4">LemA family protein</fullName>
    </recommendedName>
</protein>